<protein>
    <recommendedName>
        <fullName evidence="3">DUF3987 domain-containing protein</fullName>
    </recommendedName>
</protein>
<comment type="caution">
    <text evidence="1">The sequence shown here is derived from an EMBL/GenBank/DDBJ whole genome shotgun (WGS) entry which is preliminary data.</text>
</comment>
<gene>
    <name evidence="1" type="ORF">DW322_03425</name>
</gene>
<dbReference type="RefSeq" id="WP_010840111.1">
    <property type="nucleotide sequence ID" value="NZ_QRCM01000001.1"/>
</dbReference>
<dbReference type="AlphaFoldDB" id="A0A6P2C9Y7"/>
<reference evidence="1 2" key="1">
    <citation type="submission" date="2018-07" db="EMBL/GenBank/DDBJ databases">
        <title>Genome sequence of Rhodococcus rhodnii ATCC 35071 from Rhodnius prolixus.</title>
        <authorList>
            <person name="Patel V."/>
            <person name="Vogel K.J."/>
        </authorList>
    </citation>
    <scope>NUCLEOTIDE SEQUENCE [LARGE SCALE GENOMIC DNA]</scope>
    <source>
        <strain evidence="1 2">ATCC 35071</strain>
    </source>
</reference>
<evidence type="ECO:0000313" key="1">
    <source>
        <dbReference type="EMBL" id="TXG89453.1"/>
    </source>
</evidence>
<name>A0A6P2C9Y7_9NOCA</name>
<dbReference type="EMBL" id="QRCM01000001">
    <property type="protein sequence ID" value="TXG89453.1"/>
    <property type="molecule type" value="Genomic_DNA"/>
</dbReference>
<accession>A0A6P2C9Y7</accession>
<proteinExistence type="predicted"/>
<sequence>MTANVIELHRGYEEFWQARPALSHIREFARARRAGLWAVLDCTLARAIAALEPPVMLPASIGSAASCNLFVALVGPSGGGKGVAEGASRDAVRFVDHTGHDIETDEFPLGSGEGLVKTFLPAPGEDETSRRTRAIVSAPEVDSLAALGSRQGSTLMPELRKLNMGEQAGFNNASRATRSVLPAHSYRLCLILGVQPQKARPLLHDADGGTPQRFVYAPVGDPDAPDEPPATPDPLVVKMPKWPTTAVHLQIPEIARREMDRHRLATLRGEDVDPLDGHRMLTRLKVAVGLMLLDGRSVCSEEDWHLSGVVMRVSDRTRAGIERTLTESARAVNRARAQADGERAAIVEDHKHAAEIERVRGAILRRLKKHGRVPLRDISKGTKFEIRPHVQPVLDDLAEEGVVRMIQDGDRQLFELSDEQP</sequence>
<evidence type="ECO:0008006" key="3">
    <source>
        <dbReference type="Google" id="ProtNLM"/>
    </source>
</evidence>
<dbReference type="Proteomes" id="UP000471120">
    <property type="component" value="Unassembled WGS sequence"/>
</dbReference>
<evidence type="ECO:0000313" key="2">
    <source>
        <dbReference type="Proteomes" id="UP000471120"/>
    </source>
</evidence>
<organism evidence="1 2">
    <name type="scientific">Rhodococcus rhodnii</name>
    <dbReference type="NCBI Taxonomy" id="38312"/>
    <lineage>
        <taxon>Bacteria</taxon>
        <taxon>Bacillati</taxon>
        <taxon>Actinomycetota</taxon>
        <taxon>Actinomycetes</taxon>
        <taxon>Mycobacteriales</taxon>
        <taxon>Nocardiaceae</taxon>
        <taxon>Rhodococcus</taxon>
    </lineage>
</organism>